<evidence type="ECO:0000256" key="3">
    <source>
        <dbReference type="ARBA" id="ARBA00022833"/>
    </source>
</evidence>
<dbReference type="PANTHER" id="PTHR31973">
    <property type="entry name" value="POLYPROTEIN, PUTATIVE-RELATED"/>
    <property type="match status" value="1"/>
</dbReference>
<evidence type="ECO:0000256" key="2">
    <source>
        <dbReference type="ARBA" id="ARBA00022771"/>
    </source>
</evidence>
<dbReference type="Proteomes" id="UP000504610">
    <property type="component" value="Chromosome 6"/>
</dbReference>
<proteinExistence type="predicted"/>
<evidence type="ECO:0000313" key="6">
    <source>
        <dbReference type="Proteomes" id="UP000504610"/>
    </source>
</evidence>
<gene>
    <name evidence="7" type="primary">LOC108833668</name>
</gene>
<dbReference type="Pfam" id="PF10551">
    <property type="entry name" value="MULE"/>
    <property type="match status" value="1"/>
</dbReference>
<name>A0A6J0LT81_RAPSA</name>
<dbReference type="AlphaFoldDB" id="A0A6J0LT81"/>
<keyword evidence="6" id="KW-1185">Reference proteome</keyword>
<dbReference type="GeneID" id="108833668"/>
<feature type="domain" description="SWIM-type" evidence="5">
    <location>
        <begin position="407"/>
        <end position="443"/>
    </location>
</feature>
<dbReference type="PANTHER" id="PTHR31973:SF187">
    <property type="entry name" value="MUTATOR TRANSPOSASE MUDRA PROTEIN"/>
    <property type="match status" value="1"/>
</dbReference>
<dbReference type="PROSITE" id="PS50966">
    <property type="entry name" value="ZF_SWIM"/>
    <property type="match status" value="1"/>
</dbReference>
<evidence type="ECO:0000256" key="1">
    <source>
        <dbReference type="ARBA" id="ARBA00022723"/>
    </source>
</evidence>
<organism evidence="6 7">
    <name type="scientific">Raphanus sativus</name>
    <name type="common">Radish</name>
    <name type="synonym">Raphanus raphanistrum var. sativus</name>
    <dbReference type="NCBI Taxonomy" id="3726"/>
    <lineage>
        <taxon>Eukaryota</taxon>
        <taxon>Viridiplantae</taxon>
        <taxon>Streptophyta</taxon>
        <taxon>Embryophyta</taxon>
        <taxon>Tracheophyta</taxon>
        <taxon>Spermatophyta</taxon>
        <taxon>Magnoliopsida</taxon>
        <taxon>eudicotyledons</taxon>
        <taxon>Gunneridae</taxon>
        <taxon>Pentapetalae</taxon>
        <taxon>rosids</taxon>
        <taxon>malvids</taxon>
        <taxon>Brassicales</taxon>
        <taxon>Brassicaceae</taxon>
        <taxon>Brassiceae</taxon>
        <taxon>Raphanus</taxon>
    </lineage>
</organism>
<dbReference type="InterPro" id="IPR004332">
    <property type="entry name" value="Transposase_MuDR"/>
</dbReference>
<reference evidence="6" key="1">
    <citation type="journal article" date="2019" name="Database">
        <title>The radish genome database (RadishGD): an integrated information resource for radish genomics.</title>
        <authorList>
            <person name="Yu H.J."/>
            <person name="Baek S."/>
            <person name="Lee Y.J."/>
            <person name="Cho A."/>
            <person name="Mun J.H."/>
        </authorList>
    </citation>
    <scope>NUCLEOTIDE SEQUENCE [LARGE SCALE GENOMIC DNA]</scope>
    <source>
        <strain evidence="6">cv. WK10039</strain>
    </source>
</reference>
<dbReference type="Pfam" id="PF04434">
    <property type="entry name" value="SWIM"/>
    <property type="match status" value="1"/>
</dbReference>
<dbReference type="KEGG" id="rsz:108833668"/>
<dbReference type="Pfam" id="PF03108">
    <property type="entry name" value="DBD_Tnp_Mut"/>
    <property type="match status" value="1"/>
</dbReference>
<keyword evidence="3" id="KW-0862">Zinc</keyword>
<dbReference type="GO" id="GO:0008270">
    <property type="term" value="F:zinc ion binding"/>
    <property type="evidence" value="ECO:0007669"/>
    <property type="project" value="UniProtKB-KW"/>
</dbReference>
<dbReference type="RefSeq" id="XP_018462581.2">
    <property type="nucleotide sequence ID" value="XM_018607079.2"/>
</dbReference>
<evidence type="ECO:0000256" key="4">
    <source>
        <dbReference type="PROSITE-ProRule" id="PRU00325"/>
    </source>
</evidence>
<dbReference type="InterPro" id="IPR007527">
    <property type="entry name" value="Znf_SWIM"/>
</dbReference>
<keyword evidence="2 4" id="KW-0863">Zinc-finger</keyword>
<evidence type="ECO:0000313" key="7">
    <source>
        <dbReference type="RefSeq" id="XP_018462581.2"/>
    </source>
</evidence>
<keyword evidence="1" id="KW-0479">Metal-binding</keyword>
<dbReference type="OrthoDB" id="1022893at2759"/>
<protein>
    <submittedName>
        <fullName evidence="7">Uncharacterized protein LOC108833668</fullName>
    </submittedName>
</protein>
<sequence length="506" mass="57195">MFRNRDSFKQHMAMFAIANKFCYRHAKSDPSMMVLKCISSSCQWRVYAIRLKDSDVFEVRKVDPIHSCSITDRGGYQGQATSAVIGELMKTKYDGNGIGPKPTEIRRMMRGDHDVSISYWKAWKSRDMAVDNGQGTCNDSYKRLPSYLNNLVLANPGSLANLHTEQGDGGGHRFKCMFLALGASSAEDGNHQIFPLACAVVDSENDKSWEWFFQNLSAFVPNESGLVLVSDRHPSIYKAISQVYPSAGHCICVVHLKRNIRTNFKERHLGHLVAKAARAYRLNDFYVTFNKIKVMDPSCAAYLIEIGFEHWARSHFPGNRYNVMTSNLAESWNSVLCKAREFPIIQLLEFISEKIMTWFAKRSEVATKCGRELAPHIEQQLTNNFEKSGGYEVLDIADMEYAIRNKYGVSFHVNLSTRTCSYFEFQMLGIPCSHAISAALKAKISVNDLVLDEYKVAFLKHAYEGTIHPETGPIGGIPMPWVITDPQLGPPATRRPPGRPKKLKYF</sequence>
<reference evidence="7" key="2">
    <citation type="submission" date="2025-08" db="UniProtKB">
        <authorList>
            <consortium name="RefSeq"/>
        </authorList>
    </citation>
    <scope>IDENTIFICATION</scope>
    <source>
        <tissue evidence="7">Leaf</tissue>
    </source>
</reference>
<dbReference type="InterPro" id="IPR018289">
    <property type="entry name" value="MULE_transposase_dom"/>
</dbReference>
<dbReference type="InterPro" id="IPR006564">
    <property type="entry name" value="Znf_PMZ"/>
</dbReference>
<evidence type="ECO:0000259" key="5">
    <source>
        <dbReference type="PROSITE" id="PS50966"/>
    </source>
</evidence>
<dbReference type="SMART" id="SM00575">
    <property type="entry name" value="ZnF_PMZ"/>
    <property type="match status" value="1"/>
</dbReference>
<accession>A0A6J0LT81</accession>